<evidence type="ECO:0000256" key="1">
    <source>
        <dbReference type="SAM" id="Phobius"/>
    </source>
</evidence>
<organism evidence="2 3">
    <name type="scientific">Desulfosporosinus acidiphilus (strain DSM 22704 / JCM 16185 / SJ4)</name>
    <dbReference type="NCBI Taxonomy" id="646529"/>
    <lineage>
        <taxon>Bacteria</taxon>
        <taxon>Bacillati</taxon>
        <taxon>Bacillota</taxon>
        <taxon>Clostridia</taxon>
        <taxon>Eubacteriales</taxon>
        <taxon>Desulfitobacteriaceae</taxon>
        <taxon>Desulfosporosinus</taxon>
    </lineage>
</organism>
<keyword evidence="1" id="KW-0472">Membrane</keyword>
<dbReference type="Proteomes" id="UP000002892">
    <property type="component" value="Chromosome"/>
</dbReference>
<dbReference type="KEGG" id="dai:Desaci_0823"/>
<keyword evidence="1" id="KW-1133">Transmembrane helix</keyword>
<reference evidence="2 3" key="1">
    <citation type="journal article" date="2012" name="J. Bacteriol.">
        <title>Complete genome sequences of Desulfosporosinus orientis DSM765T, Desulfosporosinus youngiae DSM17734T, Desulfosporosinus meridiei DSM13257T, and Desulfosporosinus acidiphilus DSM22704T.</title>
        <authorList>
            <person name="Pester M."/>
            <person name="Brambilla E."/>
            <person name="Alazard D."/>
            <person name="Rattei T."/>
            <person name="Weinmaier T."/>
            <person name="Han J."/>
            <person name="Lucas S."/>
            <person name="Lapidus A."/>
            <person name="Cheng J.F."/>
            <person name="Goodwin L."/>
            <person name="Pitluck S."/>
            <person name="Peters L."/>
            <person name="Ovchinnikova G."/>
            <person name="Teshima H."/>
            <person name="Detter J.C."/>
            <person name="Han C.S."/>
            <person name="Tapia R."/>
            <person name="Land M.L."/>
            <person name="Hauser L."/>
            <person name="Kyrpides N.C."/>
            <person name="Ivanova N.N."/>
            <person name="Pagani I."/>
            <person name="Huntmann M."/>
            <person name="Wei C.L."/>
            <person name="Davenport K.W."/>
            <person name="Daligault H."/>
            <person name="Chain P.S."/>
            <person name="Chen A."/>
            <person name="Mavromatis K."/>
            <person name="Markowitz V."/>
            <person name="Szeto E."/>
            <person name="Mikhailova N."/>
            <person name="Pati A."/>
            <person name="Wagner M."/>
            <person name="Woyke T."/>
            <person name="Ollivier B."/>
            <person name="Klenk H.P."/>
            <person name="Spring S."/>
            <person name="Loy A."/>
        </authorList>
    </citation>
    <scope>NUCLEOTIDE SEQUENCE [LARGE SCALE GENOMIC DNA]</scope>
    <source>
        <strain evidence="3">DSM 22704 / JCM 16185 / SJ4</strain>
    </source>
</reference>
<dbReference type="EMBL" id="CP003639">
    <property type="protein sequence ID" value="AFM39880.1"/>
    <property type="molecule type" value="Genomic_DNA"/>
</dbReference>
<dbReference type="HOGENOM" id="CLU_1624445_0_0_9"/>
<feature type="transmembrane region" description="Helical" evidence="1">
    <location>
        <begin position="84"/>
        <end position="102"/>
    </location>
</feature>
<gene>
    <name evidence="2" type="ordered locus">Desaci_0823</name>
</gene>
<protein>
    <submittedName>
        <fullName evidence="2">Uncharacterized protein</fullName>
    </submittedName>
</protein>
<sequence length="163" mass="19006">METRTKYFKIPPVPLDQFEKILVDFGGENKLSDYKVSVRKDVIFFSGKKSYLPILWDFSFEGTFSFQNSFALISLEFSNVFDRIINYLSTFIGFLLLLYLYLDNGPLTYRIVSQLMVGFWLMVSILSIISFFLQKGILNDLFLRVPEKTKTISVKEFNKLLEG</sequence>
<dbReference type="AlphaFoldDB" id="I4D256"/>
<keyword evidence="3" id="KW-1185">Reference proteome</keyword>
<evidence type="ECO:0000313" key="2">
    <source>
        <dbReference type="EMBL" id="AFM39880.1"/>
    </source>
</evidence>
<dbReference type="RefSeq" id="WP_014825891.1">
    <property type="nucleotide sequence ID" value="NC_018068.1"/>
</dbReference>
<name>I4D256_DESAJ</name>
<feature type="transmembrane region" description="Helical" evidence="1">
    <location>
        <begin position="114"/>
        <end position="133"/>
    </location>
</feature>
<proteinExistence type="predicted"/>
<keyword evidence="1" id="KW-0812">Transmembrane</keyword>
<accession>I4D256</accession>
<evidence type="ECO:0000313" key="3">
    <source>
        <dbReference type="Proteomes" id="UP000002892"/>
    </source>
</evidence>